<dbReference type="InterPro" id="IPR009677">
    <property type="entry name" value="DUF1266"/>
</dbReference>
<feature type="domain" description="DUF1266" evidence="2">
    <location>
        <begin position="235"/>
        <end position="437"/>
    </location>
</feature>
<comment type="caution">
    <text evidence="3">The sequence shown here is derived from an EMBL/GenBank/DDBJ whole genome shotgun (WGS) entry which is preliminary data.</text>
</comment>
<organism evidence="3 4">
    <name type="scientific">Streptomyces ehimensis</name>
    <dbReference type="NCBI Taxonomy" id="68195"/>
    <lineage>
        <taxon>Bacteria</taxon>
        <taxon>Bacillati</taxon>
        <taxon>Actinomycetota</taxon>
        <taxon>Actinomycetes</taxon>
        <taxon>Kitasatosporales</taxon>
        <taxon>Streptomycetaceae</taxon>
        <taxon>Streptomyces</taxon>
    </lineage>
</organism>
<evidence type="ECO:0000259" key="2">
    <source>
        <dbReference type="Pfam" id="PF06889"/>
    </source>
</evidence>
<dbReference type="RefSeq" id="WP_417923352.1">
    <property type="nucleotide sequence ID" value="NZ_JBHSFS010000010.1"/>
</dbReference>
<evidence type="ECO:0000256" key="1">
    <source>
        <dbReference type="SAM" id="MobiDB-lite"/>
    </source>
</evidence>
<sequence>MRTASGDERQDHDAQGDGEAQGDREEGHEEDHEEVFPFVPAPEDGTRWTAPTDVEQQLYRLTRTGNAYAYLRTLAIEGVYYPVRLDEARAAGEDEFPMLTVPLGDGRVAAQVYTAGLLPRTHPHLVYEYATLGALAGILPGDVDILAVNAATPCEEYFSTDDDERETWLDLHHELFEPDGLGDRVVTRRTGAPPPGPLLHGLACGAHLCFQNGDAWNTPHWHGSGYRGEVGRIAAGWGVHGRDDWRSTQERLLGLEVSPWHWDFVLDARLALAPGGRGGHVDPQRWRALVEAELRARARENGVPADDPEFADMIADLRTLVGEVLRYEARFRADGLLPPDGFVRTIAAWDIGRGSNMARWGRGARYATEAETLAALERASKAARDAYGSWEEFSAGYVLGRCLHFDEERFGSWYTEVLDAHRALTGDPESPWRTVPFTDEPG</sequence>
<protein>
    <submittedName>
        <fullName evidence="3">DUF1266 domain-containing protein</fullName>
    </submittedName>
</protein>
<gene>
    <name evidence="3" type="ORF">ACFPEN_22300</name>
</gene>
<feature type="region of interest" description="Disordered" evidence="1">
    <location>
        <begin position="1"/>
        <end position="33"/>
    </location>
</feature>
<dbReference type="EMBL" id="JBHSFS010000010">
    <property type="protein sequence ID" value="MFC4515672.1"/>
    <property type="molecule type" value="Genomic_DNA"/>
</dbReference>
<proteinExistence type="predicted"/>
<accession>A0ABV9BNI5</accession>
<dbReference type="Pfam" id="PF06889">
    <property type="entry name" value="DUF1266"/>
    <property type="match status" value="1"/>
</dbReference>
<evidence type="ECO:0000313" key="3">
    <source>
        <dbReference type="EMBL" id="MFC4515672.1"/>
    </source>
</evidence>
<keyword evidence="4" id="KW-1185">Reference proteome</keyword>
<evidence type="ECO:0000313" key="4">
    <source>
        <dbReference type="Proteomes" id="UP001595990"/>
    </source>
</evidence>
<name>A0ABV9BNI5_9ACTN</name>
<dbReference type="Proteomes" id="UP001595990">
    <property type="component" value="Unassembled WGS sequence"/>
</dbReference>
<feature type="compositionally biased region" description="Basic and acidic residues" evidence="1">
    <location>
        <begin position="1"/>
        <end position="30"/>
    </location>
</feature>
<reference evidence="4" key="1">
    <citation type="journal article" date="2019" name="Int. J. Syst. Evol. Microbiol.">
        <title>The Global Catalogue of Microorganisms (GCM) 10K type strain sequencing project: providing services to taxonomists for standard genome sequencing and annotation.</title>
        <authorList>
            <consortium name="The Broad Institute Genomics Platform"/>
            <consortium name="The Broad Institute Genome Sequencing Center for Infectious Disease"/>
            <person name="Wu L."/>
            <person name="Ma J."/>
        </authorList>
    </citation>
    <scope>NUCLEOTIDE SEQUENCE [LARGE SCALE GENOMIC DNA]</scope>
    <source>
        <strain evidence="4">CECT 8064</strain>
    </source>
</reference>